<dbReference type="AlphaFoldDB" id="A0A822YKX2"/>
<proteinExistence type="predicted"/>
<sequence length="35" mass="3876">MEYLHCCQSSAVRTQNALSVLELQDSLCGISLLIH</sequence>
<gene>
    <name evidence="1" type="ORF">HUJ06_010476</name>
</gene>
<protein>
    <submittedName>
        <fullName evidence="1">Uncharacterized protein</fullName>
    </submittedName>
</protein>
<accession>A0A822YKX2</accession>
<comment type="caution">
    <text evidence="1">The sequence shown here is derived from an EMBL/GenBank/DDBJ whole genome shotgun (WGS) entry which is preliminary data.</text>
</comment>
<evidence type="ECO:0000313" key="2">
    <source>
        <dbReference type="Proteomes" id="UP000607653"/>
    </source>
</evidence>
<keyword evidence="2" id="KW-1185">Reference proteome</keyword>
<organism evidence="1 2">
    <name type="scientific">Nelumbo nucifera</name>
    <name type="common">Sacred lotus</name>
    <dbReference type="NCBI Taxonomy" id="4432"/>
    <lineage>
        <taxon>Eukaryota</taxon>
        <taxon>Viridiplantae</taxon>
        <taxon>Streptophyta</taxon>
        <taxon>Embryophyta</taxon>
        <taxon>Tracheophyta</taxon>
        <taxon>Spermatophyta</taxon>
        <taxon>Magnoliopsida</taxon>
        <taxon>Proteales</taxon>
        <taxon>Nelumbonaceae</taxon>
        <taxon>Nelumbo</taxon>
    </lineage>
</organism>
<evidence type="ECO:0000313" key="1">
    <source>
        <dbReference type="EMBL" id="DAD31625.1"/>
    </source>
</evidence>
<dbReference type="EMBL" id="DUZY01000003">
    <property type="protein sequence ID" value="DAD31625.1"/>
    <property type="molecule type" value="Genomic_DNA"/>
</dbReference>
<dbReference type="Proteomes" id="UP000607653">
    <property type="component" value="Unassembled WGS sequence"/>
</dbReference>
<name>A0A822YKX2_NELNU</name>
<reference evidence="1 2" key="1">
    <citation type="journal article" date="2020" name="Mol. Biol. Evol.">
        <title>Distinct Expression and Methylation Patterns for Genes with Different Fates following a Single Whole-Genome Duplication in Flowering Plants.</title>
        <authorList>
            <person name="Shi T."/>
            <person name="Rahmani R.S."/>
            <person name="Gugger P.F."/>
            <person name="Wang M."/>
            <person name="Li H."/>
            <person name="Zhang Y."/>
            <person name="Li Z."/>
            <person name="Wang Q."/>
            <person name="Van de Peer Y."/>
            <person name="Marchal K."/>
            <person name="Chen J."/>
        </authorList>
    </citation>
    <scope>NUCLEOTIDE SEQUENCE [LARGE SCALE GENOMIC DNA]</scope>
    <source>
        <tissue evidence="1">Leaf</tissue>
    </source>
</reference>